<evidence type="ECO:0000256" key="7">
    <source>
        <dbReference type="ARBA" id="ARBA00022618"/>
    </source>
</evidence>
<dbReference type="GO" id="GO:0005829">
    <property type="term" value="C:cytosol"/>
    <property type="evidence" value="ECO:0007669"/>
    <property type="project" value="TreeGrafter"/>
</dbReference>
<dbReference type="AlphaFoldDB" id="A0A3B0YDT7"/>
<evidence type="ECO:0000256" key="12">
    <source>
        <dbReference type="ARBA" id="ARBA00022984"/>
    </source>
</evidence>
<keyword evidence="12" id="KW-0573">Peptidoglycan synthesis</keyword>
<evidence type="ECO:0000256" key="11">
    <source>
        <dbReference type="ARBA" id="ARBA00022960"/>
    </source>
</evidence>
<dbReference type="EC" id="1.3.1.98" evidence="5"/>
<evidence type="ECO:0000256" key="3">
    <source>
        <dbReference type="ARBA" id="ARBA00004496"/>
    </source>
</evidence>
<evidence type="ECO:0000256" key="15">
    <source>
        <dbReference type="ARBA" id="ARBA00023316"/>
    </source>
</evidence>
<comment type="function">
    <text evidence="2">Cell wall formation.</text>
</comment>
<dbReference type="InterPro" id="IPR036635">
    <property type="entry name" value="MurB_C_sf"/>
</dbReference>
<evidence type="ECO:0000256" key="9">
    <source>
        <dbReference type="ARBA" id="ARBA00022827"/>
    </source>
</evidence>
<evidence type="ECO:0000256" key="4">
    <source>
        <dbReference type="ARBA" id="ARBA00004752"/>
    </source>
</evidence>
<dbReference type="Gene3D" id="3.30.465.10">
    <property type="match status" value="1"/>
</dbReference>
<evidence type="ECO:0000256" key="8">
    <source>
        <dbReference type="ARBA" id="ARBA00022630"/>
    </source>
</evidence>
<dbReference type="PROSITE" id="PS51387">
    <property type="entry name" value="FAD_PCMH"/>
    <property type="match status" value="1"/>
</dbReference>
<reference evidence="18" key="1">
    <citation type="submission" date="2018-06" db="EMBL/GenBank/DDBJ databases">
        <authorList>
            <person name="Zhirakovskaya E."/>
        </authorList>
    </citation>
    <scope>NUCLEOTIDE SEQUENCE</scope>
</reference>
<dbReference type="EMBL" id="UOFL01000036">
    <property type="protein sequence ID" value="VAW72339.1"/>
    <property type="molecule type" value="Genomic_DNA"/>
</dbReference>
<dbReference type="GO" id="GO:0051301">
    <property type="term" value="P:cell division"/>
    <property type="evidence" value="ECO:0007669"/>
    <property type="project" value="UniProtKB-KW"/>
</dbReference>
<dbReference type="UniPathway" id="UPA00219"/>
<keyword evidence="13 18" id="KW-0560">Oxidoreductase</keyword>
<evidence type="ECO:0000259" key="17">
    <source>
        <dbReference type="PROSITE" id="PS51387"/>
    </source>
</evidence>
<accession>A0A3B0YDT7</accession>
<dbReference type="GO" id="GO:0071555">
    <property type="term" value="P:cell wall organization"/>
    <property type="evidence" value="ECO:0007669"/>
    <property type="project" value="UniProtKB-KW"/>
</dbReference>
<keyword evidence="8" id="KW-0285">Flavoprotein</keyword>
<evidence type="ECO:0000256" key="16">
    <source>
        <dbReference type="ARBA" id="ARBA00048914"/>
    </source>
</evidence>
<dbReference type="InterPro" id="IPR016167">
    <property type="entry name" value="FAD-bd_PCMH_sub1"/>
</dbReference>
<name>A0A3B0YDT7_9ZZZZ</name>
<organism evidence="18">
    <name type="scientific">hydrothermal vent metagenome</name>
    <dbReference type="NCBI Taxonomy" id="652676"/>
    <lineage>
        <taxon>unclassified sequences</taxon>
        <taxon>metagenomes</taxon>
        <taxon>ecological metagenomes</taxon>
    </lineage>
</organism>
<dbReference type="GO" id="GO:0009252">
    <property type="term" value="P:peptidoglycan biosynthetic process"/>
    <property type="evidence" value="ECO:0007669"/>
    <property type="project" value="UniProtKB-UniPathway"/>
</dbReference>
<evidence type="ECO:0000256" key="5">
    <source>
        <dbReference type="ARBA" id="ARBA00012518"/>
    </source>
</evidence>
<comment type="catalytic activity">
    <reaction evidence="16">
        <text>UDP-N-acetyl-alpha-D-muramate + NADP(+) = UDP-N-acetyl-3-O-(1-carboxyvinyl)-alpha-D-glucosamine + NADPH + H(+)</text>
        <dbReference type="Rhea" id="RHEA:12248"/>
        <dbReference type="ChEBI" id="CHEBI:15378"/>
        <dbReference type="ChEBI" id="CHEBI:57783"/>
        <dbReference type="ChEBI" id="CHEBI:58349"/>
        <dbReference type="ChEBI" id="CHEBI:68483"/>
        <dbReference type="ChEBI" id="CHEBI:70757"/>
        <dbReference type="EC" id="1.3.1.98"/>
    </reaction>
</comment>
<dbReference type="Pfam" id="PF02873">
    <property type="entry name" value="MurB_C"/>
    <property type="match status" value="1"/>
</dbReference>
<evidence type="ECO:0000256" key="2">
    <source>
        <dbReference type="ARBA" id="ARBA00003921"/>
    </source>
</evidence>
<dbReference type="InterPro" id="IPR016169">
    <property type="entry name" value="FAD-bd_PCMH_sub2"/>
</dbReference>
<evidence type="ECO:0000256" key="13">
    <source>
        <dbReference type="ARBA" id="ARBA00023002"/>
    </source>
</evidence>
<keyword evidence="11" id="KW-0133">Cell shape</keyword>
<sequence length="304" mass="33335">MMTMVAKIVSNKEQLRLNEPMARYTSWRVGGNAKQYYKPADLDSLVDFLQQLPVDEPLYWLGLGSNMLIRDGGIDGTVIDMKGVNQTIEALGDNRIKFDAGVTCSKAAKFCARNNMGGAEFLAGIPGTIGGALAMNAGAFEGETWNHVHTVNTIDRFGQLHTRKPDQFTVGYRLVKALNRSEPEWFVSAEFEFHDALDEAGKQRIKMLLEKRNNSQPIGLASCGSVFTNPENDYAARLIESVGLKGYCIGQACVSEKHANFIINTGGATATDIESLILYIQAQVLAKTAVELHTEVRVIGEKLS</sequence>
<evidence type="ECO:0000256" key="14">
    <source>
        <dbReference type="ARBA" id="ARBA00023306"/>
    </source>
</evidence>
<keyword evidence="14" id="KW-0131">Cell cycle</keyword>
<dbReference type="GO" id="GO:0008360">
    <property type="term" value="P:regulation of cell shape"/>
    <property type="evidence" value="ECO:0007669"/>
    <property type="project" value="UniProtKB-KW"/>
</dbReference>
<dbReference type="InterPro" id="IPR003170">
    <property type="entry name" value="MurB"/>
</dbReference>
<evidence type="ECO:0000313" key="18">
    <source>
        <dbReference type="EMBL" id="VAW72339.1"/>
    </source>
</evidence>
<dbReference type="SUPFAM" id="SSF56194">
    <property type="entry name" value="Uridine diphospho-N-Acetylenolpyruvylglucosamine reductase, MurB, C-terminal domain"/>
    <property type="match status" value="1"/>
</dbReference>
<keyword evidence="9" id="KW-0274">FAD</keyword>
<dbReference type="Pfam" id="PF01565">
    <property type="entry name" value="FAD_binding_4"/>
    <property type="match status" value="1"/>
</dbReference>
<dbReference type="Gene3D" id="3.90.78.10">
    <property type="entry name" value="UDP-N-acetylenolpyruvoylglucosamine reductase, C-terminal domain"/>
    <property type="match status" value="1"/>
</dbReference>
<comment type="pathway">
    <text evidence="4">Cell wall biogenesis; peptidoglycan biosynthesis.</text>
</comment>
<evidence type="ECO:0000256" key="1">
    <source>
        <dbReference type="ARBA" id="ARBA00001974"/>
    </source>
</evidence>
<protein>
    <recommendedName>
        <fullName evidence="5">UDP-N-acetylmuramate dehydrogenase</fullName>
        <ecNumber evidence="5">1.3.1.98</ecNumber>
    </recommendedName>
</protein>
<comment type="subcellular location">
    <subcellularLocation>
        <location evidence="3">Cytoplasm</location>
    </subcellularLocation>
</comment>
<evidence type="ECO:0000256" key="10">
    <source>
        <dbReference type="ARBA" id="ARBA00022857"/>
    </source>
</evidence>
<dbReference type="GO" id="GO:0071949">
    <property type="term" value="F:FAD binding"/>
    <property type="evidence" value="ECO:0007669"/>
    <property type="project" value="InterPro"/>
</dbReference>
<gene>
    <name evidence="18" type="ORF">MNBD_GAMMA12-1729</name>
</gene>
<keyword evidence="6" id="KW-0963">Cytoplasm</keyword>
<comment type="cofactor">
    <cofactor evidence="1">
        <name>FAD</name>
        <dbReference type="ChEBI" id="CHEBI:57692"/>
    </cofactor>
</comment>
<dbReference type="InterPro" id="IPR011601">
    <property type="entry name" value="MurB_C"/>
</dbReference>
<keyword evidence="15" id="KW-0961">Cell wall biogenesis/degradation</keyword>
<dbReference type="SUPFAM" id="SSF56176">
    <property type="entry name" value="FAD-binding/transporter-associated domain-like"/>
    <property type="match status" value="1"/>
</dbReference>
<proteinExistence type="inferred from homology"/>
<keyword evidence="7" id="KW-0132">Cell division</keyword>
<dbReference type="NCBIfam" id="TIGR00179">
    <property type="entry name" value="murB"/>
    <property type="match status" value="1"/>
</dbReference>
<dbReference type="Gene3D" id="3.30.43.10">
    <property type="entry name" value="Uridine Diphospho-n-acetylenolpyruvylglucosamine Reductase, domain 2"/>
    <property type="match status" value="1"/>
</dbReference>
<dbReference type="HAMAP" id="MF_00037">
    <property type="entry name" value="MurB"/>
    <property type="match status" value="1"/>
</dbReference>
<dbReference type="InterPro" id="IPR036318">
    <property type="entry name" value="FAD-bd_PCMH-like_sf"/>
</dbReference>
<keyword evidence="10" id="KW-0521">NADP</keyword>
<dbReference type="PANTHER" id="PTHR21071:SF4">
    <property type="entry name" value="UDP-N-ACETYLENOLPYRUVOYLGLUCOSAMINE REDUCTASE"/>
    <property type="match status" value="1"/>
</dbReference>
<dbReference type="NCBIfam" id="NF010480">
    <property type="entry name" value="PRK13905.1"/>
    <property type="match status" value="1"/>
</dbReference>
<dbReference type="PANTHER" id="PTHR21071">
    <property type="entry name" value="UDP-N-ACETYLENOLPYRUVOYLGLUCOSAMINE REDUCTASE"/>
    <property type="match status" value="1"/>
</dbReference>
<dbReference type="GO" id="GO:0008762">
    <property type="term" value="F:UDP-N-acetylmuramate dehydrogenase activity"/>
    <property type="evidence" value="ECO:0007669"/>
    <property type="project" value="UniProtKB-EC"/>
</dbReference>
<dbReference type="InterPro" id="IPR006094">
    <property type="entry name" value="Oxid_FAD_bind_N"/>
</dbReference>
<evidence type="ECO:0000256" key="6">
    <source>
        <dbReference type="ARBA" id="ARBA00022490"/>
    </source>
</evidence>
<dbReference type="InterPro" id="IPR016166">
    <property type="entry name" value="FAD-bd_PCMH"/>
</dbReference>
<feature type="domain" description="FAD-binding PCMH-type" evidence="17">
    <location>
        <begin position="29"/>
        <end position="196"/>
    </location>
</feature>